<dbReference type="GO" id="GO:0006355">
    <property type="term" value="P:regulation of DNA-templated transcription"/>
    <property type="evidence" value="ECO:0007669"/>
    <property type="project" value="InterPro"/>
</dbReference>
<dbReference type="SMART" id="SM00862">
    <property type="entry name" value="Trans_reg_C"/>
    <property type="match status" value="1"/>
</dbReference>
<organism evidence="4 5">
    <name type="scientific">Pseudomonas fluorescens</name>
    <dbReference type="NCBI Taxonomy" id="294"/>
    <lineage>
        <taxon>Bacteria</taxon>
        <taxon>Pseudomonadati</taxon>
        <taxon>Pseudomonadota</taxon>
        <taxon>Gammaproteobacteria</taxon>
        <taxon>Pseudomonadales</taxon>
        <taxon>Pseudomonadaceae</taxon>
        <taxon>Pseudomonas</taxon>
    </lineage>
</organism>
<dbReference type="PROSITE" id="PS51755">
    <property type="entry name" value="OMPR_PHOB"/>
    <property type="match status" value="1"/>
</dbReference>
<proteinExistence type="predicted"/>
<dbReference type="Gene3D" id="1.10.10.10">
    <property type="entry name" value="Winged helix-like DNA-binding domain superfamily/Winged helix DNA-binding domain"/>
    <property type="match status" value="1"/>
</dbReference>
<evidence type="ECO:0000259" key="3">
    <source>
        <dbReference type="PROSITE" id="PS51755"/>
    </source>
</evidence>
<dbReference type="AlphaFoldDB" id="A0A1T2XUY4"/>
<feature type="DNA-binding region" description="OmpR/PhoB-type" evidence="2">
    <location>
        <begin position="14"/>
        <end position="110"/>
    </location>
</feature>
<protein>
    <submittedName>
        <fullName evidence="4">LuxR family transcriptional regulator</fullName>
    </submittedName>
</protein>
<dbReference type="InterPro" id="IPR016032">
    <property type="entry name" value="Sig_transdc_resp-reg_C-effctor"/>
</dbReference>
<dbReference type="Pfam" id="PF00486">
    <property type="entry name" value="Trans_reg_C"/>
    <property type="match status" value="1"/>
</dbReference>
<sequence>MTYSTRSHLTDDASFKIHFGPFQLLPQRQLLLKHGQPVPLGNRALTLLIALASRPGELLAKTELLDLAWPKLVVEECNLRTQIKTLRRALGDDESSFIATAAGQGYRFVAPTWVEHAPEPQVKEPVVLGVYGCSYCRGAGMMPLFKPMPLAWTDRQNS</sequence>
<dbReference type="OrthoDB" id="9816555at2"/>
<dbReference type="GO" id="GO:0003677">
    <property type="term" value="F:DNA binding"/>
    <property type="evidence" value="ECO:0007669"/>
    <property type="project" value="UniProtKB-UniRule"/>
</dbReference>
<dbReference type="RefSeq" id="WP_078743384.1">
    <property type="nucleotide sequence ID" value="NZ_MSDF01000062.1"/>
</dbReference>
<dbReference type="PANTHER" id="PTHR47691:SF3">
    <property type="entry name" value="HTH-TYPE TRANSCRIPTIONAL REGULATOR RV0890C-RELATED"/>
    <property type="match status" value="1"/>
</dbReference>
<reference evidence="4 5" key="1">
    <citation type="submission" date="2016-12" db="EMBL/GenBank/DDBJ databases">
        <title>Draft genome sequences of seven strains of Pseudomonas fluorescens that produce 4-formylaminooxyvinylglycine.</title>
        <authorList>
            <person name="Okrent R.A."/>
            <person name="Manning V.A."/>
            <person name="Trippe K.M."/>
        </authorList>
    </citation>
    <scope>NUCLEOTIDE SEQUENCE [LARGE SCALE GENOMIC DNA]</scope>
    <source>
        <strain evidence="4 5">P5A</strain>
    </source>
</reference>
<keyword evidence="1 2" id="KW-0238">DNA-binding</keyword>
<evidence type="ECO:0000256" key="2">
    <source>
        <dbReference type="PROSITE-ProRule" id="PRU01091"/>
    </source>
</evidence>
<accession>A0A1T2XUY4</accession>
<dbReference type="SUPFAM" id="SSF46894">
    <property type="entry name" value="C-terminal effector domain of the bipartite response regulators"/>
    <property type="match status" value="1"/>
</dbReference>
<comment type="caution">
    <text evidence="4">The sequence shown here is derived from an EMBL/GenBank/DDBJ whole genome shotgun (WGS) entry which is preliminary data.</text>
</comment>
<dbReference type="PANTHER" id="PTHR47691">
    <property type="entry name" value="REGULATOR-RELATED"/>
    <property type="match status" value="1"/>
</dbReference>
<dbReference type="GO" id="GO:0000160">
    <property type="term" value="P:phosphorelay signal transduction system"/>
    <property type="evidence" value="ECO:0007669"/>
    <property type="project" value="InterPro"/>
</dbReference>
<evidence type="ECO:0000313" key="4">
    <source>
        <dbReference type="EMBL" id="OPA83563.1"/>
    </source>
</evidence>
<name>A0A1T2XUY4_PSEFL</name>
<dbReference type="CDD" id="cd00383">
    <property type="entry name" value="trans_reg_C"/>
    <property type="match status" value="1"/>
</dbReference>
<evidence type="ECO:0000256" key="1">
    <source>
        <dbReference type="ARBA" id="ARBA00023125"/>
    </source>
</evidence>
<dbReference type="Proteomes" id="UP000190965">
    <property type="component" value="Unassembled WGS sequence"/>
</dbReference>
<dbReference type="InterPro" id="IPR001867">
    <property type="entry name" value="OmpR/PhoB-type_DNA-bd"/>
</dbReference>
<evidence type="ECO:0000313" key="5">
    <source>
        <dbReference type="Proteomes" id="UP000190965"/>
    </source>
</evidence>
<gene>
    <name evidence="4" type="ORF">BFW87_30220</name>
</gene>
<dbReference type="InterPro" id="IPR036388">
    <property type="entry name" value="WH-like_DNA-bd_sf"/>
</dbReference>
<dbReference type="EMBL" id="MSDF01000062">
    <property type="protein sequence ID" value="OPA83563.1"/>
    <property type="molecule type" value="Genomic_DNA"/>
</dbReference>
<feature type="domain" description="OmpR/PhoB-type" evidence="3">
    <location>
        <begin position="14"/>
        <end position="110"/>
    </location>
</feature>